<protein>
    <recommendedName>
        <fullName evidence="7">Tyrosine-protein kinase</fullName>
        <ecNumber evidence="7">2.7.10.2</ecNumber>
    </recommendedName>
</protein>
<comment type="catalytic activity">
    <reaction evidence="7">
        <text>L-tyrosyl-[protein] + ATP = O-phospho-L-tyrosyl-[protein] + ADP + H(+)</text>
        <dbReference type="Rhea" id="RHEA:10596"/>
        <dbReference type="Rhea" id="RHEA-COMP:10136"/>
        <dbReference type="Rhea" id="RHEA-COMP:20101"/>
        <dbReference type="ChEBI" id="CHEBI:15378"/>
        <dbReference type="ChEBI" id="CHEBI:30616"/>
        <dbReference type="ChEBI" id="CHEBI:46858"/>
        <dbReference type="ChEBI" id="CHEBI:61978"/>
        <dbReference type="ChEBI" id="CHEBI:456216"/>
        <dbReference type="EC" id="2.7.10.2"/>
    </reaction>
</comment>
<keyword evidence="6" id="KW-0727">SH2 domain</keyword>
<dbReference type="SUPFAM" id="SSF55550">
    <property type="entry name" value="SH2 domain"/>
    <property type="match status" value="1"/>
</dbReference>
<evidence type="ECO:0000256" key="3">
    <source>
        <dbReference type="ARBA" id="ARBA00022777"/>
    </source>
</evidence>
<dbReference type="PROSITE" id="PS50011">
    <property type="entry name" value="PROTEIN_KINASE_DOM"/>
    <property type="match status" value="1"/>
</dbReference>
<keyword evidence="1 7" id="KW-0808">Transferase</keyword>
<comment type="caution">
    <text evidence="11">The sequence shown here is derived from an EMBL/GenBank/DDBJ whole genome shotgun (WGS) entry which is preliminary data.</text>
</comment>
<dbReference type="Pfam" id="PF00017">
    <property type="entry name" value="SH2"/>
    <property type="match status" value="1"/>
</dbReference>
<evidence type="ECO:0000313" key="11">
    <source>
        <dbReference type="EMBL" id="CAK8681889.1"/>
    </source>
</evidence>
<evidence type="ECO:0000256" key="7">
    <source>
        <dbReference type="RuleBase" id="RU362096"/>
    </source>
</evidence>
<dbReference type="CDD" id="cd00173">
    <property type="entry name" value="SH2"/>
    <property type="match status" value="1"/>
</dbReference>
<gene>
    <name evidence="11" type="ORF">CVLEPA_LOCUS12123</name>
</gene>
<dbReference type="CDD" id="cd00192">
    <property type="entry name" value="PTKc"/>
    <property type="match status" value="1"/>
</dbReference>
<dbReference type="EC" id="2.7.10.2" evidence="7"/>
<organism evidence="11 12">
    <name type="scientific">Clavelina lepadiformis</name>
    <name type="common">Light-bulb sea squirt</name>
    <name type="synonym">Ascidia lepadiformis</name>
    <dbReference type="NCBI Taxonomy" id="159417"/>
    <lineage>
        <taxon>Eukaryota</taxon>
        <taxon>Metazoa</taxon>
        <taxon>Chordata</taxon>
        <taxon>Tunicata</taxon>
        <taxon>Ascidiacea</taxon>
        <taxon>Aplousobranchia</taxon>
        <taxon>Clavelinidae</taxon>
        <taxon>Clavelina</taxon>
    </lineage>
</organism>
<dbReference type="SUPFAM" id="SSF56112">
    <property type="entry name" value="Protein kinase-like (PK-like)"/>
    <property type="match status" value="1"/>
</dbReference>
<proteinExistence type="inferred from homology"/>
<dbReference type="InterPro" id="IPR000980">
    <property type="entry name" value="SH2"/>
</dbReference>
<dbReference type="Gene3D" id="1.10.510.10">
    <property type="entry name" value="Transferase(Phosphotransferase) domain 1"/>
    <property type="match status" value="1"/>
</dbReference>
<dbReference type="PROSITE" id="PS50001">
    <property type="entry name" value="SH2"/>
    <property type="match status" value="1"/>
</dbReference>
<evidence type="ECO:0000256" key="5">
    <source>
        <dbReference type="ARBA" id="ARBA00023137"/>
    </source>
</evidence>
<dbReference type="InterPro" id="IPR001245">
    <property type="entry name" value="Ser-Thr/Tyr_kinase_cat_dom"/>
</dbReference>
<accession>A0ABP0FTR5</accession>
<dbReference type="PRINTS" id="PR00401">
    <property type="entry name" value="SH2DOMAIN"/>
</dbReference>
<evidence type="ECO:0000256" key="2">
    <source>
        <dbReference type="ARBA" id="ARBA00022741"/>
    </source>
</evidence>
<evidence type="ECO:0000256" key="4">
    <source>
        <dbReference type="ARBA" id="ARBA00022840"/>
    </source>
</evidence>
<name>A0ABP0FTR5_CLALP</name>
<evidence type="ECO:0000313" key="12">
    <source>
        <dbReference type="Proteomes" id="UP001642483"/>
    </source>
</evidence>
<dbReference type="EMBL" id="CAWYQH010000090">
    <property type="protein sequence ID" value="CAK8681889.1"/>
    <property type="molecule type" value="Genomic_DNA"/>
</dbReference>
<evidence type="ECO:0000256" key="1">
    <source>
        <dbReference type="ARBA" id="ARBA00022679"/>
    </source>
</evidence>
<dbReference type="Gene3D" id="3.30.505.10">
    <property type="entry name" value="SH2 domain"/>
    <property type="match status" value="1"/>
</dbReference>
<dbReference type="InterPro" id="IPR000719">
    <property type="entry name" value="Prot_kinase_dom"/>
</dbReference>
<dbReference type="InterPro" id="IPR036860">
    <property type="entry name" value="SH2_dom_sf"/>
</dbReference>
<evidence type="ECO:0000259" key="10">
    <source>
        <dbReference type="PROSITE" id="PS50011"/>
    </source>
</evidence>
<dbReference type="Proteomes" id="UP001642483">
    <property type="component" value="Unassembled WGS sequence"/>
</dbReference>
<sequence length="509" mass="58454">MGKSFSSLKCCKCSTGNLVEEDPYEMPTGGTPEKLTSMRLRRRSVEENVTNIGATKESHQKASCGQHWNESNSFQFEESIYETMEGIANEHPSNPNVAGYHGKINREEAERRLLGPDNLNYSFLIRENKDNTAKYVLSVRLNSNQDGVHHQRIMQNANGSYGLHQSEKSFASLEELVEFYQKNQSDWYIRLSTPCVPAQGQPTCSGFFCVLDKWEIERKRLDFLSQPETFMRFKEYNAKWSKSFDLAVRQINEGMISKDEFHHEIKTMKTIQHANVVQVYGFCTMEQPYCIVTEYLPYLDLKEYLISEKGCDLPAEDLLYMGAQVACGMSYLENHKIVYGKLAARNIAVGDDNICKIADVGLNKLSREAQPRKITDAHCPDKWKAPEAYRKNRFTSQSDVWSFGILLMEIITKGDEPYLGYTDIGLLHKDIENGHRMDRPEDCPSALYDIMLECWDVNPQTRPSFADVYLKLKNRYMTHENCFPSPPPYTNLPNSNSYENNLLPPPFTD</sequence>
<evidence type="ECO:0000259" key="9">
    <source>
        <dbReference type="PROSITE" id="PS50001"/>
    </source>
</evidence>
<feature type="domain" description="Protein kinase" evidence="10">
    <location>
        <begin position="218"/>
        <end position="477"/>
    </location>
</feature>
<reference evidence="11 12" key="1">
    <citation type="submission" date="2024-02" db="EMBL/GenBank/DDBJ databases">
        <authorList>
            <person name="Daric V."/>
            <person name="Darras S."/>
        </authorList>
    </citation>
    <scope>NUCLEOTIDE SEQUENCE [LARGE SCALE GENOMIC DNA]</scope>
</reference>
<evidence type="ECO:0000256" key="8">
    <source>
        <dbReference type="SAM" id="MobiDB-lite"/>
    </source>
</evidence>
<feature type="region of interest" description="Disordered" evidence="8">
    <location>
        <begin position="488"/>
        <end position="509"/>
    </location>
</feature>
<keyword evidence="5 7" id="KW-0829">Tyrosine-protein kinase</keyword>
<keyword evidence="4 7" id="KW-0067">ATP-binding</keyword>
<keyword evidence="2 7" id="KW-0547">Nucleotide-binding</keyword>
<dbReference type="Pfam" id="PF07714">
    <property type="entry name" value="PK_Tyr_Ser-Thr"/>
    <property type="match status" value="1"/>
</dbReference>
<dbReference type="InterPro" id="IPR050198">
    <property type="entry name" value="Non-receptor_tyrosine_kinases"/>
</dbReference>
<dbReference type="SMART" id="SM00252">
    <property type="entry name" value="SH2"/>
    <property type="match status" value="1"/>
</dbReference>
<keyword evidence="12" id="KW-1185">Reference proteome</keyword>
<dbReference type="InterPro" id="IPR011009">
    <property type="entry name" value="Kinase-like_dom_sf"/>
</dbReference>
<dbReference type="PANTHER" id="PTHR24418">
    <property type="entry name" value="TYROSINE-PROTEIN KINASE"/>
    <property type="match status" value="1"/>
</dbReference>
<evidence type="ECO:0000256" key="6">
    <source>
        <dbReference type="PROSITE-ProRule" id="PRU00191"/>
    </source>
</evidence>
<comment type="similarity">
    <text evidence="7">Belongs to the protein kinase superfamily. Tyr protein kinase family.</text>
</comment>
<feature type="domain" description="SH2" evidence="9">
    <location>
        <begin position="99"/>
        <end position="195"/>
    </location>
</feature>
<dbReference type="PRINTS" id="PR00109">
    <property type="entry name" value="TYRKINASE"/>
</dbReference>
<feature type="compositionally biased region" description="Polar residues" evidence="8">
    <location>
        <begin position="491"/>
        <end position="500"/>
    </location>
</feature>
<keyword evidence="3 7" id="KW-0418">Kinase</keyword>